<name>A0A149V3U2_9PROT</name>
<organism evidence="1 2">
    <name type="scientific">Acetobacter malorum</name>
    <dbReference type="NCBI Taxonomy" id="178901"/>
    <lineage>
        <taxon>Bacteria</taxon>
        <taxon>Pseudomonadati</taxon>
        <taxon>Pseudomonadota</taxon>
        <taxon>Alphaproteobacteria</taxon>
        <taxon>Acetobacterales</taxon>
        <taxon>Acetobacteraceae</taxon>
        <taxon>Acetobacter</taxon>
    </lineage>
</organism>
<sequence>MAPARAGAMPTGAPARSPVVAAPAWRHVPVADRAVVAVCLARPAQVAVGVPAVGGTAPEAVVVPVGAVMGGMEAPVVAENPEVRAAETE</sequence>
<protein>
    <submittedName>
        <fullName evidence="1">Uncharacterized protein</fullName>
    </submittedName>
</protein>
<evidence type="ECO:0000313" key="2">
    <source>
        <dbReference type="Proteomes" id="UP000075538"/>
    </source>
</evidence>
<gene>
    <name evidence="1" type="ORF">AD953_09750</name>
</gene>
<accession>A0A149V3U2</accession>
<reference evidence="1 2" key="1">
    <citation type="submission" date="2015-06" db="EMBL/GenBank/DDBJ databases">
        <title>Improved classification and identification of acetic acid bacteria using matrix-assisted laser desorption/ionization time-of-flight mass spectrometry; Gluconobacter nephelii and Gluconobacter uchimurae are later heterotypic synonyms of Gluconobacter japonicus and Gluconobacter oxydans, respectively.</title>
        <authorList>
            <person name="Li L."/>
            <person name="Cleenwerck I."/>
            <person name="De Vuyst L."/>
            <person name="Vandamme P."/>
        </authorList>
    </citation>
    <scope>NUCLEOTIDE SEQUENCE [LARGE SCALE GENOMIC DNA]</scope>
    <source>
        <strain evidence="1 2">LMG 1604</strain>
    </source>
</reference>
<dbReference type="Proteomes" id="UP000075538">
    <property type="component" value="Unassembled WGS sequence"/>
</dbReference>
<comment type="caution">
    <text evidence="1">The sequence shown here is derived from an EMBL/GenBank/DDBJ whole genome shotgun (WGS) entry which is preliminary data.</text>
</comment>
<evidence type="ECO:0000313" key="1">
    <source>
        <dbReference type="EMBL" id="KXV74901.1"/>
    </source>
</evidence>
<proteinExistence type="predicted"/>
<dbReference type="EMBL" id="LHZZ01000575">
    <property type="protein sequence ID" value="KXV74901.1"/>
    <property type="molecule type" value="Genomic_DNA"/>
</dbReference>
<dbReference type="AlphaFoldDB" id="A0A149V3U2"/>